<protein>
    <submittedName>
        <fullName evidence="2">Uncharacterized protein</fullName>
    </submittedName>
</protein>
<reference evidence="2 3" key="1">
    <citation type="journal article" date="2022" name="bioRxiv">
        <title>Genomics of Preaxostyla Flagellates Illuminates Evolutionary Transitions and the Path Towards Mitochondrial Loss.</title>
        <authorList>
            <person name="Novak L.V.F."/>
            <person name="Treitli S.C."/>
            <person name="Pyrih J."/>
            <person name="Halakuc P."/>
            <person name="Pipaliya S.V."/>
            <person name="Vacek V."/>
            <person name="Brzon O."/>
            <person name="Soukal P."/>
            <person name="Eme L."/>
            <person name="Dacks J.B."/>
            <person name="Karnkowska A."/>
            <person name="Elias M."/>
            <person name="Hampl V."/>
        </authorList>
    </citation>
    <scope>NUCLEOTIDE SEQUENCE [LARGE SCALE GENOMIC DNA]</scope>
    <source>
        <strain evidence="2">NAU3</strain>
        <tissue evidence="2">Gut</tissue>
    </source>
</reference>
<evidence type="ECO:0000313" key="3">
    <source>
        <dbReference type="Proteomes" id="UP001281761"/>
    </source>
</evidence>
<dbReference type="Proteomes" id="UP001281761">
    <property type="component" value="Unassembled WGS sequence"/>
</dbReference>
<keyword evidence="3" id="KW-1185">Reference proteome</keyword>
<feature type="region of interest" description="Disordered" evidence="1">
    <location>
        <begin position="407"/>
        <end position="429"/>
    </location>
</feature>
<evidence type="ECO:0000256" key="1">
    <source>
        <dbReference type="SAM" id="MobiDB-lite"/>
    </source>
</evidence>
<gene>
    <name evidence="2" type="ORF">BLNAU_17681</name>
</gene>
<accession>A0ABQ9X6F0</accession>
<feature type="compositionally biased region" description="Polar residues" evidence="1">
    <location>
        <begin position="418"/>
        <end position="428"/>
    </location>
</feature>
<sequence>MEDYAKLCAIANKATDAAMKEDATFTLDPDLVCTYSVEESIKSVMVDGKLAFVFPSSMQYQSHADLNKYKRSFAFQSSQSKAFSQTQSSNDKSHPALATTQGTITSTLLHPPLVIFPPAPTLSHPRLVFTSSLSHVKVGDYYIDVLMEEYAPVLFLVHQHSVENVAQLLASDERRKAGASKTTTGSSERPPALSAEQLEATPTTQHIDTIRGIDDCSQFARSLFAVSNPLLLAAELMKRIECLGQVFGDLGQGLAKSFDIQNSKTSSLLFAALPDLSVLHLLLRFCIALSRPYPQTSPSLSVIILSSIVSQSVSLIHTIQRTAAGRESSEQFAEHTEFELLVIDFSVKICTTSFALIYTLIHSSKARLLSFKDKNGLALVFSFFNVAPFISTLYPLSSTVQPDDSLSPDLLRGRRHNPQSLSSHTAASSMPCLIQSRSQRLTVSLCRLTRSSHSSPPTRYSLSRSDQ</sequence>
<comment type="caution">
    <text evidence="2">The sequence shown here is derived from an EMBL/GenBank/DDBJ whole genome shotgun (WGS) entry which is preliminary data.</text>
</comment>
<organism evidence="2 3">
    <name type="scientific">Blattamonas nauphoetae</name>
    <dbReference type="NCBI Taxonomy" id="2049346"/>
    <lineage>
        <taxon>Eukaryota</taxon>
        <taxon>Metamonada</taxon>
        <taxon>Preaxostyla</taxon>
        <taxon>Oxymonadida</taxon>
        <taxon>Blattamonas</taxon>
    </lineage>
</organism>
<dbReference type="EMBL" id="JARBJD010000203">
    <property type="protein sequence ID" value="KAK2947361.1"/>
    <property type="molecule type" value="Genomic_DNA"/>
</dbReference>
<name>A0ABQ9X6F0_9EUKA</name>
<evidence type="ECO:0000313" key="2">
    <source>
        <dbReference type="EMBL" id="KAK2947361.1"/>
    </source>
</evidence>
<feature type="region of interest" description="Disordered" evidence="1">
    <location>
        <begin position="173"/>
        <end position="200"/>
    </location>
</feature>
<proteinExistence type="predicted"/>